<sequence length="1008" mass="108401">MRFGILGTVEIRSADGEVLPLGGPRQRALLALLLLDAGRVVTVERLLDGMYGSQPPAGAMSALQSQVSRLRRGLPPDLIEFHPAGYRIALEPEAVDVHRFEHLARQGARALAETDHAQAAALLKEALDLWRGPVLADVPLTEAISARLNELRLSATEDLFDAQLALGEHAALISELRAQVEAHPLRERLRGQLMLALYAGGRQAEALAEFENARRTLEEELGADPSAELSAIHLAVLRGEPDPRSNVPAQLTSFVGRADELDRIVAMLADSRLVTVTGPGGAGKTRLAIEVAGLQARETYFVDLAAVSHGADIPQAMLSALGVRDAGLFGTLTQDTTSRVIAALADRHVLLIMDNCEHVIAHAAGFVHRLLTACPGLRVLATSREALAITGEHLCPLPSLPEPAAVRLFTDRAAAVSPGFHVHAGNAETVKQICEALDGMPLAIELAAARLRSLEIAEVAARLEDRFALLSRGARTASPRHRTLRAAVEWSWDLLDPDEQLLAARLTVFAGSATLAAAEQVCGMPATADLLSSLVDKSLVENVGGRYRMLDTIRAFCAEHLTEDMRRAHATYFYELAETADPHLRRAEQLEWLSRLDADHGNIQAALRWAVSNDTTLALQMFGAISPYWYLRGLRGQATPLATELLTRIGTQPPDDLDEEYVLCVLHAAWSEIDAPHWHDHLKHAESIMRQPRGAIRRAHSAFLWAVATGPPKGEPQRPLLDDDTWSESFATLGFAMLNMFDGEIVAAQADLAKALAGFRAVGDRWGLITTLDTLAQLADSRGDDQAFLDLLTEAMDLVGQLGSVDDTVTLLCRRADNLVRGGNFDAARADYEHAATLARRIGTSDQLAAAYSGLGEIARFDGDPANARRLQELALSTCTKGPFGLGSPQARVLIALARLVEAEGDISSAGAHYHQAIAIALEHRHLPFVARGTDGLASLALREGNAEHAALLLGAAIAIRGMPLIGDPDITRVTDQAIAVIGKDAFTAAFERGAALTREQALSLIGK</sequence>
<organism evidence="5 6">
    <name type="scientific">Kibdelosporangium banguiense</name>
    <dbReference type="NCBI Taxonomy" id="1365924"/>
    <lineage>
        <taxon>Bacteria</taxon>
        <taxon>Bacillati</taxon>
        <taxon>Actinomycetota</taxon>
        <taxon>Actinomycetes</taxon>
        <taxon>Pseudonocardiales</taxon>
        <taxon>Pseudonocardiaceae</taxon>
        <taxon>Kibdelosporangium</taxon>
    </lineage>
</organism>
<keyword evidence="2 3" id="KW-0238">DNA-binding</keyword>
<dbReference type="Proteomes" id="UP001519332">
    <property type="component" value="Unassembled WGS sequence"/>
</dbReference>
<dbReference type="CDD" id="cd15831">
    <property type="entry name" value="BTAD"/>
    <property type="match status" value="1"/>
</dbReference>
<feature type="DNA-binding region" description="OmpR/PhoB-type" evidence="3">
    <location>
        <begin position="1"/>
        <end position="90"/>
    </location>
</feature>
<dbReference type="Gene3D" id="1.25.40.10">
    <property type="entry name" value="Tetratricopeptide repeat domain"/>
    <property type="match status" value="2"/>
</dbReference>
<dbReference type="PROSITE" id="PS51755">
    <property type="entry name" value="OMPR_PHOB"/>
    <property type="match status" value="1"/>
</dbReference>
<dbReference type="Gene3D" id="1.10.10.10">
    <property type="entry name" value="Winged helix-like DNA-binding domain superfamily/Winged helix DNA-binding domain"/>
    <property type="match status" value="1"/>
</dbReference>
<dbReference type="InterPro" id="IPR001867">
    <property type="entry name" value="OmpR/PhoB-type_DNA-bd"/>
</dbReference>
<keyword evidence="6" id="KW-1185">Reference proteome</keyword>
<name>A0ABS4TMY6_9PSEU</name>
<dbReference type="PRINTS" id="PR00364">
    <property type="entry name" value="DISEASERSIST"/>
</dbReference>
<dbReference type="InterPro" id="IPR027417">
    <property type="entry name" value="P-loop_NTPase"/>
</dbReference>
<evidence type="ECO:0000313" key="6">
    <source>
        <dbReference type="Proteomes" id="UP001519332"/>
    </source>
</evidence>
<dbReference type="InterPro" id="IPR049945">
    <property type="entry name" value="AAA_22"/>
</dbReference>
<dbReference type="InterPro" id="IPR058852">
    <property type="entry name" value="HTH_77"/>
</dbReference>
<dbReference type="Pfam" id="PF25872">
    <property type="entry name" value="HTH_77"/>
    <property type="match status" value="1"/>
</dbReference>
<dbReference type="SMART" id="SM01043">
    <property type="entry name" value="BTAD"/>
    <property type="match status" value="1"/>
</dbReference>
<comment type="similarity">
    <text evidence="1">Belongs to the AfsR/DnrI/RedD regulatory family.</text>
</comment>
<evidence type="ECO:0000256" key="3">
    <source>
        <dbReference type="PROSITE-ProRule" id="PRU01091"/>
    </source>
</evidence>
<dbReference type="SUPFAM" id="SSF52540">
    <property type="entry name" value="P-loop containing nucleoside triphosphate hydrolases"/>
    <property type="match status" value="1"/>
</dbReference>
<proteinExistence type="inferred from homology"/>
<evidence type="ECO:0000259" key="4">
    <source>
        <dbReference type="PROSITE" id="PS51755"/>
    </source>
</evidence>
<gene>
    <name evidence="5" type="ORF">JOF56_006161</name>
</gene>
<protein>
    <submittedName>
        <fullName evidence="5">ATPase/DNA-binding SARP family transcriptional activator</fullName>
    </submittedName>
</protein>
<dbReference type="PANTHER" id="PTHR47691:SF3">
    <property type="entry name" value="HTH-TYPE TRANSCRIPTIONAL REGULATOR RV0890C-RELATED"/>
    <property type="match status" value="1"/>
</dbReference>
<dbReference type="InterPro" id="IPR005158">
    <property type="entry name" value="BTAD"/>
</dbReference>
<dbReference type="Pfam" id="PF03704">
    <property type="entry name" value="BTAD"/>
    <property type="match status" value="1"/>
</dbReference>
<accession>A0ABS4TMY6</accession>
<evidence type="ECO:0000313" key="5">
    <source>
        <dbReference type="EMBL" id="MBP2325776.1"/>
    </source>
</evidence>
<dbReference type="Pfam" id="PF13424">
    <property type="entry name" value="TPR_12"/>
    <property type="match status" value="1"/>
</dbReference>
<dbReference type="SMART" id="SM00862">
    <property type="entry name" value="Trans_reg_C"/>
    <property type="match status" value="1"/>
</dbReference>
<dbReference type="Pfam" id="PF00486">
    <property type="entry name" value="Trans_reg_C"/>
    <property type="match status" value="1"/>
</dbReference>
<dbReference type="RefSeq" id="WP_209642930.1">
    <property type="nucleotide sequence ID" value="NZ_JAGINW010000001.1"/>
</dbReference>
<dbReference type="SUPFAM" id="SSF46894">
    <property type="entry name" value="C-terminal effector domain of the bipartite response regulators"/>
    <property type="match status" value="1"/>
</dbReference>
<dbReference type="Pfam" id="PF13401">
    <property type="entry name" value="AAA_22"/>
    <property type="match status" value="1"/>
</dbReference>
<evidence type="ECO:0000256" key="2">
    <source>
        <dbReference type="ARBA" id="ARBA00023125"/>
    </source>
</evidence>
<feature type="domain" description="OmpR/PhoB-type" evidence="4">
    <location>
        <begin position="1"/>
        <end position="90"/>
    </location>
</feature>
<dbReference type="InterPro" id="IPR016032">
    <property type="entry name" value="Sig_transdc_resp-reg_C-effctor"/>
</dbReference>
<dbReference type="InterPro" id="IPR011990">
    <property type="entry name" value="TPR-like_helical_dom_sf"/>
</dbReference>
<dbReference type="InterPro" id="IPR036388">
    <property type="entry name" value="WH-like_DNA-bd_sf"/>
</dbReference>
<evidence type="ECO:0000256" key="1">
    <source>
        <dbReference type="ARBA" id="ARBA00005820"/>
    </source>
</evidence>
<dbReference type="EMBL" id="JAGINW010000001">
    <property type="protein sequence ID" value="MBP2325776.1"/>
    <property type="molecule type" value="Genomic_DNA"/>
</dbReference>
<dbReference type="SUPFAM" id="SSF48452">
    <property type="entry name" value="TPR-like"/>
    <property type="match status" value="3"/>
</dbReference>
<reference evidence="5 6" key="1">
    <citation type="submission" date="2021-03" db="EMBL/GenBank/DDBJ databases">
        <title>Sequencing the genomes of 1000 actinobacteria strains.</title>
        <authorList>
            <person name="Klenk H.-P."/>
        </authorList>
    </citation>
    <scope>NUCLEOTIDE SEQUENCE [LARGE SCALE GENOMIC DNA]</scope>
    <source>
        <strain evidence="5 6">DSM 46670</strain>
    </source>
</reference>
<comment type="caution">
    <text evidence="5">The sequence shown here is derived from an EMBL/GenBank/DDBJ whole genome shotgun (WGS) entry which is preliminary data.</text>
</comment>
<dbReference type="PANTHER" id="PTHR47691">
    <property type="entry name" value="REGULATOR-RELATED"/>
    <property type="match status" value="1"/>
</dbReference>